<dbReference type="Proteomes" id="UP001501446">
    <property type="component" value="Unassembled WGS sequence"/>
</dbReference>
<dbReference type="RefSeq" id="WP_345310494.1">
    <property type="nucleotide sequence ID" value="NZ_BAABLN010000005.1"/>
</dbReference>
<dbReference type="Pfam" id="PF00293">
    <property type="entry name" value="NUDIX"/>
    <property type="match status" value="1"/>
</dbReference>
<name>A0ABP8WLF8_9MICC</name>
<dbReference type="Gene3D" id="3.90.79.10">
    <property type="entry name" value="Nucleoside Triphosphate Pyrophosphohydrolase"/>
    <property type="match status" value="1"/>
</dbReference>
<accession>A0ABP8WLF8</accession>
<gene>
    <name evidence="3" type="ORF">GCM10025781_05480</name>
</gene>
<reference evidence="4" key="1">
    <citation type="journal article" date="2019" name="Int. J. Syst. Evol. Microbiol.">
        <title>The Global Catalogue of Microorganisms (GCM) 10K type strain sequencing project: providing services to taxonomists for standard genome sequencing and annotation.</title>
        <authorList>
            <consortium name="The Broad Institute Genomics Platform"/>
            <consortium name="The Broad Institute Genome Sequencing Center for Infectious Disease"/>
            <person name="Wu L."/>
            <person name="Ma J."/>
        </authorList>
    </citation>
    <scope>NUCLEOTIDE SEQUENCE [LARGE SCALE GENOMIC DNA]</scope>
    <source>
        <strain evidence="4">JCM 18958</strain>
    </source>
</reference>
<evidence type="ECO:0000313" key="4">
    <source>
        <dbReference type="Proteomes" id="UP001501446"/>
    </source>
</evidence>
<dbReference type="PANTHER" id="PTHR43736:SF1">
    <property type="entry name" value="DIHYDRONEOPTERIN TRIPHOSPHATE DIPHOSPHATASE"/>
    <property type="match status" value="1"/>
</dbReference>
<evidence type="ECO:0000313" key="3">
    <source>
        <dbReference type="EMBL" id="GAA4691368.1"/>
    </source>
</evidence>
<dbReference type="SUPFAM" id="SSF55811">
    <property type="entry name" value="Nudix"/>
    <property type="match status" value="1"/>
</dbReference>
<evidence type="ECO:0000256" key="1">
    <source>
        <dbReference type="ARBA" id="ARBA00005582"/>
    </source>
</evidence>
<keyword evidence="4" id="KW-1185">Reference proteome</keyword>
<dbReference type="InterPro" id="IPR000086">
    <property type="entry name" value="NUDIX_hydrolase_dom"/>
</dbReference>
<dbReference type="PANTHER" id="PTHR43736">
    <property type="entry name" value="ADP-RIBOSE PYROPHOSPHATASE"/>
    <property type="match status" value="1"/>
</dbReference>
<organism evidence="3 4">
    <name type="scientific">Kocuria gwangalliensis</name>
    <dbReference type="NCBI Taxonomy" id="501592"/>
    <lineage>
        <taxon>Bacteria</taxon>
        <taxon>Bacillati</taxon>
        <taxon>Actinomycetota</taxon>
        <taxon>Actinomycetes</taxon>
        <taxon>Micrococcales</taxon>
        <taxon>Micrococcaceae</taxon>
        <taxon>Kocuria</taxon>
    </lineage>
</organism>
<dbReference type="PROSITE" id="PS51462">
    <property type="entry name" value="NUDIX"/>
    <property type="match status" value="1"/>
</dbReference>
<keyword evidence="3" id="KW-0378">Hydrolase</keyword>
<sequence length="139" mass="15473">MIDAETGWYFVHVSVKVTIFDGARTLLALNSRDEWELVGGWPSADDGSLQETARREVREETGLVVDALHLADATLFEPVPNKKVALVVYAAEVSSAGQLVISEEHVTLQWFDVDDLPPNLPAAYRESVRRGFRLLEPKP</sequence>
<feature type="domain" description="Nudix hydrolase" evidence="2">
    <location>
        <begin position="8"/>
        <end position="134"/>
    </location>
</feature>
<comment type="caution">
    <text evidence="3">The sequence shown here is derived from an EMBL/GenBank/DDBJ whole genome shotgun (WGS) entry which is preliminary data.</text>
</comment>
<dbReference type="EMBL" id="BAABLN010000005">
    <property type="protein sequence ID" value="GAA4691368.1"/>
    <property type="molecule type" value="Genomic_DNA"/>
</dbReference>
<comment type="similarity">
    <text evidence="1">Belongs to the Nudix hydrolase family.</text>
</comment>
<dbReference type="InterPro" id="IPR015797">
    <property type="entry name" value="NUDIX_hydrolase-like_dom_sf"/>
</dbReference>
<protein>
    <submittedName>
        <fullName evidence="3">NUDIX hydrolase</fullName>
    </submittedName>
</protein>
<evidence type="ECO:0000259" key="2">
    <source>
        <dbReference type="PROSITE" id="PS51462"/>
    </source>
</evidence>
<dbReference type="GO" id="GO:0016787">
    <property type="term" value="F:hydrolase activity"/>
    <property type="evidence" value="ECO:0007669"/>
    <property type="project" value="UniProtKB-KW"/>
</dbReference>
<proteinExistence type="inferred from homology"/>